<organism evidence="2 3">
    <name type="scientific">Novosphingobium panipatense</name>
    <dbReference type="NCBI Taxonomy" id="428991"/>
    <lineage>
        <taxon>Bacteria</taxon>
        <taxon>Pseudomonadati</taxon>
        <taxon>Pseudomonadota</taxon>
        <taxon>Alphaproteobacteria</taxon>
        <taxon>Sphingomonadales</taxon>
        <taxon>Sphingomonadaceae</taxon>
        <taxon>Novosphingobium</taxon>
    </lineage>
</organism>
<accession>A0ABY1QG87</accession>
<feature type="domain" description="Beta-lactamase-related" evidence="1">
    <location>
        <begin position="51"/>
        <end position="416"/>
    </location>
</feature>
<dbReference type="PROSITE" id="PS51318">
    <property type="entry name" value="TAT"/>
    <property type="match status" value="1"/>
</dbReference>
<dbReference type="Gene3D" id="3.40.710.10">
    <property type="entry name" value="DD-peptidase/beta-lactamase superfamily"/>
    <property type="match status" value="1"/>
</dbReference>
<dbReference type="Pfam" id="PF00144">
    <property type="entry name" value="Beta-lactamase"/>
    <property type="match status" value="1"/>
</dbReference>
<gene>
    <name evidence="2" type="ORF">SAMN06296065_105190</name>
</gene>
<dbReference type="EMBL" id="FXUI01000005">
    <property type="protein sequence ID" value="SMP69877.1"/>
    <property type="molecule type" value="Genomic_DNA"/>
</dbReference>
<protein>
    <submittedName>
        <fullName evidence="2">CubicO group peptidase, beta-lactamase class C family</fullName>
    </submittedName>
</protein>
<evidence type="ECO:0000259" key="1">
    <source>
        <dbReference type="Pfam" id="PF00144"/>
    </source>
</evidence>
<reference evidence="2 3" key="1">
    <citation type="submission" date="2017-05" db="EMBL/GenBank/DDBJ databases">
        <authorList>
            <person name="Varghese N."/>
            <person name="Submissions S."/>
        </authorList>
    </citation>
    <scope>NUCLEOTIDE SEQUENCE [LARGE SCALE GENOMIC DNA]</scope>
    <source>
        <strain evidence="2 3">SM16</strain>
    </source>
</reference>
<dbReference type="InterPro" id="IPR012338">
    <property type="entry name" value="Beta-lactam/transpept-like"/>
</dbReference>
<keyword evidence="3" id="KW-1185">Reference proteome</keyword>
<dbReference type="InterPro" id="IPR050789">
    <property type="entry name" value="Diverse_Enzym_Activities"/>
</dbReference>
<evidence type="ECO:0000313" key="3">
    <source>
        <dbReference type="Proteomes" id="UP001157910"/>
    </source>
</evidence>
<dbReference type="InterPro" id="IPR001466">
    <property type="entry name" value="Beta-lactam-related"/>
</dbReference>
<dbReference type="PANTHER" id="PTHR43283">
    <property type="entry name" value="BETA-LACTAMASE-RELATED"/>
    <property type="match status" value="1"/>
</dbReference>
<dbReference type="RefSeq" id="WP_283406163.1">
    <property type="nucleotide sequence ID" value="NZ_FXUI01000005.1"/>
</dbReference>
<dbReference type="Proteomes" id="UP001157910">
    <property type="component" value="Unassembled WGS sequence"/>
</dbReference>
<dbReference type="SUPFAM" id="SSF56601">
    <property type="entry name" value="beta-lactamase/transpeptidase-like"/>
    <property type="match status" value="1"/>
</dbReference>
<dbReference type="PANTHER" id="PTHR43283:SF3">
    <property type="entry name" value="BETA-LACTAMASE FAMILY PROTEIN (AFU_ORTHOLOGUE AFUA_5G07500)"/>
    <property type="match status" value="1"/>
</dbReference>
<sequence>MIERMKAAVDRRMILRMAAQAGFGAGLVAVLPRLADALERPDMLAGVRAVVERWVGPGKFPGMVASLGLPGRATEFVARGAEGFTDADAITPDSLFRIYSMTKPVTAMAAMQLIDEGRMGLDQPLHEVLPAFRHMMVQDTYDGSVTALHPAPRPITMRHLLTHTSGLGYTIIQRGPIKALMESKGLVPGQVSRMAVPSLFSQAAVVGLDRFAQALSEVPLVADPGTQWIYSMSLDLMGRVIEVVAGKPFDQYLDETLFRPAGMTSTWFQVPAAEAHRLTTNYGAAGKVLVPIDEASNSIYLDKPAFPFGGAGLVSTPRDYDRFLRMLAQRGTIDGVRVLGEKAVTVGTANMLPEGVLMPATFGGPSGFGAGGRVGHGAEAGVFGWSGAAGTVGMVDMIHGLRSQLFVQFMPPNAFDLLPEFQKALRADIVALLERR</sequence>
<evidence type="ECO:0000313" key="2">
    <source>
        <dbReference type="EMBL" id="SMP69877.1"/>
    </source>
</evidence>
<name>A0ABY1QG87_9SPHN</name>
<dbReference type="InterPro" id="IPR006311">
    <property type="entry name" value="TAT_signal"/>
</dbReference>
<proteinExistence type="predicted"/>
<comment type="caution">
    <text evidence="2">The sequence shown here is derived from an EMBL/GenBank/DDBJ whole genome shotgun (WGS) entry which is preliminary data.</text>
</comment>